<proteinExistence type="predicted"/>
<evidence type="ECO:0000256" key="1">
    <source>
        <dbReference type="SAM" id="MobiDB-lite"/>
    </source>
</evidence>
<accession>A0A9P7DBR2</accession>
<dbReference type="RefSeq" id="XP_041154923.1">
    <property type="nucleotide sequence ID" value="XM_041300678.1"/>
</dbReference>
<gene>
    <name evidence="2" type="ORF">HD556DRAFT_1312631</name>
</gene>
<feature type="compositionally biased region" description="Basic and acidic residues" evidence="1">
    <location>
        <begin position="162"/>
        <end position="173"/>
    </location>
</feature>
<dbReference type="EMBL" id="JABBWE010000077">
    <property type="protein sequence ID" value="KAG1787592.1"/>
    <property type="molecule type" value="Genomic_DNA"/>
</dbReference>
<reference evidence="2" key="1">
    <citation type="journal article" date="2020" name="New Phytol.">
        <title>Comparative genomics reveals dynamic genome evolution in host specialist ectomycorrhizal fungi.</title>
        <authorList>
            <person name="Lofgren L.A."/>
            <person name="Nguyen N.H."/>
            <person name="Vilgalys R."/>
            <person name="Ruytinx J."/>
            <person name="Liao H.L."/>
            <person name="Branco S."/>
            <person name="Kuo A."/>
            <person name="LaButti K."/>
            <person name="Lipzen A."/>
            <person name="Andreopoulos W."/>
            <person name="Pangilinan J."/>
            <person name="Riley R."/>
            <person name="Hundley H."/>
            <person name="Na H."/>
            <person name="Barry K."/>
            <person name="Grigoriev I.V."/>
            <person name="Stajich J.E."/>
            <person name="Kennedy P.G."/>
        </authorList>
    </citation>
    <scope>NUCLEOTIDE SEQUENCE</scope>
    <source>
        <strain evidence="2">S12</strain>
    </source>
</reference>
<evidence type="ECO:0000313" key="3">
    <source>
        <dbReference type="Proteomes" id="UP000719766"/>
    </source>
</evidence>
<comment type="caution">
    <text evidence="2">The sequence shown here is derived from an EMBL/GenBank/DDBJ whole genome shotgun (WGS) entry which is preliminary data.</text>
</comment>
<evidence type="ECO:0000313" key="2">
    <source>
        <dbReference type="EMBL" id="KAG1787592.1"/>
    </source>
</evidence>
<name>A0A9P7DBR2_9AGAM</name>
<dbReference type="OrthoDB" id="2664589at2759"/>
<keyword evidence="3" id="KW-1185">Reference proteome</keyword>
<dbReference type="Proteomes" id="UP000719766">
    <property type="component" value="Unassembled WGS sequence"/>
</dbReference>
<feature type="compositionally biased region" description="Basic residues" evidence="1">
    <location>
        <begin position="129"/>
        <end position="145"/>
    </location>
</feature>
<dbReference type="GeneID" id="64594442"/>
<protein>
    <submittedName>
        <fullName evidence="2">Uncharacterized protein</fullName>
    </submittedName>
</protein>
<dbReference type="AlphaFoldDB" id="A0A9P7DBR2"/>
<sequence length="173" mass="19780">MCLHSTPQLRSKDYSEATVKVQQFRDPARNESLQRDIHINYTNFDTAIKEKLGIDPRGWPEDMAFQSPTSINDLNALLKLRNSLKDGSCRWFRMSPCQREEYNMQLTACHKKGEVVGKPQKKCSDAGVPHKRKGKENRRQSKRVRGSGLSMQAPKSAEFVDSSDKEYTSEDEA</sequence>
<organism evidence="2 3">
    <name type="scientific">Suillus plorans</name>
    <dbReference type="NCBI Taxonomy" id="116603"/>
    <lineage>
        <taxon>Eukaryota</taxon>
        <taxon>Fungi</taxon>
        <taxon>Dikarya</taxon>
        <taxon>Basidiomycota</taxon>
        <taxon>Agaricomycotina</taxon>
        <taxon>Agaricomycetes</taxon>
        <taxon>Agaricomycetidae</taxon>
        <taxon>Boletales</taxon>
        <taxon>Suillineae</taxon>
        <taxon>Suillaceae</taxon>
        <taxon>Suillus</taxon>
    </lineage>
</organism>
<feature type="region of interest" description="Disordered" evidence="1">
    <location>
        <begin position="118"/>
        <end position="173"/>
    </location>
</feature>